<reference evidence="3" key="1">
    <citation type="submission" date="2018-05" db="EMBL/GenBank/DDBJ databases">
        <authorList>
            <person name="Deangelis K."/>
            <person name="Huntemann M."/>
            <person name="Clum A."/>
            <person name="Pillay M."/>
            <person name="Palaniappan K."/>
            <person name="Varghese N."/>
            <person name="Mikhailova N."/>
            <person name="Stamatis D."/>
            <person name="Reddy T."/>
            <person name="Daum C."/>
            <person name="Shapiro N."/>
            <person name="Ivanova N."/>
            <person name="Kyrpides N."/>
            <person name="Woyke T."/>
        </authorList>
    </citation>
    <scope>NUCLEOTIDE SEQUENCE [LARGE SCALE GENOMIC DNA]</scope>
    <source>
        <strain evidence="3">GAS496</strain>
    </source>
</reference>
<dbReference type="RefSeq" id="WP_110320022.1">
    <property type="nucleotide sequence ID" value="NZ_QJJU01000041.1"/>
</dbReference>
<evidence type="ECO:0000313" key="3">
    <source>
        <dbReference type="Proteomes" id="UP000247781"/>
    </source>
</evidence>
<protein>
    <submittedName>
        <fullName evidence="2">Uncharacterized protein</fullName>
    </submittedName>
</protein>
<sequence>MDFLNALIAATPTTAVIIIIAYYLKVYLDKRVEGLAGRLDQIAQTSLDLKKGLRDEERTELVDFRVKIAEWEDFLQNVAFSYTMLPAAAASIEDIAQRDAEFFLKVKVAVVRVGIYLRDQQLEAELMQTVTNLRHAYYPLIFEALPKLIDAQTRLVPLQAKKSAYEKSNMTDFNAALTEQDRDDYAAADAQLTAELKQYSDELVKAYPPIAEDLNKLKEAINVYIYRPIHHTAVDKE</sequence>
<evidence type="ECO:0000313" key="2">
    <source>
        <dbReference type="EMBL" id="PXW99151.1"/>
    </source>
</evidence>
<dbReference type="AlphaFoldDB" id="A0A318H632"/>
<reference evidence="2 3" key="2">
    <citation type="submission" date="2018-06" db="EMBL/GenBank/DDBJ databases">
        <title>Sequencing of bacterial isolates from soil warming experiment in Harvard Forest, Massachusetts, USA.</title>
        <authorList>
            <person name="Deangelis K.PhD."/>
        </authorList>
    </citation>
    <scope>NUCLEOTIDE SEQUENCE [LARGE SCALE GENOMIC DNA]</scope>
    <source>
        <strain evidence="2 3">GAS496</strain>
    </source>
</reference>
<gene>
    <name evidence="2" type="ORF">C8E89_14113</name>
</gene>
<evidence type="ECO:0000256" key="1">
    <source>
        <dbReference type="SAM" id="Phobius"/>
    </source>
</evidence>
<keyword evidence="3" id="KW-1185">Reference proteome</keyword>
<comment type="caution">
    <text evidence="2">The sequence shown here is derived from an EMBL/GenBank/DDBJ whole genome shotgun (WGS) entry which is preliminary data.</text>
</comment>
<keyword evidence="1" id="KW-0472">Membrane</keyword>
<keyword evidence="1" id="KW-0812">Transmembrane</keyword>
<keyword evidence="1" id="KW-1133">Transmembrane helix</keyword>
<dbReference type="EMBL" id="QJJU01000041">
    <property type="protein sequence ID" value="PXW99151.1"/>
    <property type="molecule type" value="Genomic_DNA"/>
</dbReference>
<accession>A0A318H632</accession>
<organism evidence="2 3">
    <name type="scientific">Mycolicibacterium moriokaense</name>
    <dbReference type="NCBI Taxonomy" id="39691"/>
    <lineage>
        <taxon>Bacteria</taxon>
        <taxon>Bacillati</taxon>
        <taxon>Actinomycetota</taxon>
        <taxon>Actinomycetes</taxon>
        <taxon>Mycobacteriales</taxon>
        <taxon>Mycobacteriaceae</taxon>
        <taxon>Mycolicibacterium</taxon>
    </lineage>
</organism>
<feature type="transmembrane region" description="Helical" evidence="1">
    <location>
        <begin position="6"/>
        <end position="24"/>
    </location>
</feature>
<name>A0A318H632_9MYCO</name>
<proteinExistence type="predicted"/>
<dbReference type="Proteomes" id="UP000247781">
    <property type="component" value="Unassembled WGS sequence"/>
</dbReference>